<feature type="domain" description="RNase H type-1" evidence="8">
    <location>
        <begin position="130"/>
        <end position="290"/>
    </location>
</feature>
<reference evidence="9 10" key="1">
    <citation type="journal article" date="2016" name="Genome Biol. Evol.">
        <title>Divergent and convergent evolution of fungal pathogenicity.</title>
        <authorList>
            <person name="Shang Y."/>
            <person name="Xiao G."/>
            <person name="Zheng P."/>
            <person name="Cen K."/>
            <person name="Zhan S."/>
            <person name="Wang C."/>
        </authorList>
    </citation>
    <scope>NUCLEOTIDE SEQUENCE [LARGE SCALE GENOMIC DNA]</scope>
    <source>
        <strain evidence="9 10">RCEF 2490</strain>
    </source>
</reference>
<keyword evidence="4" id="KW-0540">Nuclease</keyword>
<sequence>MESPPADPYAIFGVYIGSWDSDDESDAEVVKYASRGVKRRRISNPTPGIVSTPNFMQASCSIHNISDRPVIRDEEKRPYFSPSLERGVGEVFPAKFVPSSPGATPEDLFPPGISVQPNGLPVVRFLQRGDPSSVLVYTDGACLHNGHPHARAGFAIVYRPMTEHLPGVMCARLEKLGPFGQEYRQTSNRAELRAVLGALRLRDWAKDGFKRLIVATDSRYVVQGGTDWIQRWLENGWKTHTGAEVKNRDMWELLLGEAERYARANLEIQFWQVSRDLNKLADKMAIEVGVKYADKHYYGYESQGGPQFRT</sequence>
<dbReference type="InterPro" id="IPR002156">
    <property type="entry name" value="RNaseH_domain"/>
</dbReference>
<accession>A0A167WF85</accession>
<keyword evidence="10" id="KW-1185">Reference proteome</keyword>
<comment type="catalytic activity">
    <reaction evidence="1">
        <text>Endonucleolytic cleavage to 5'-phosphomonoester.</text>
        <dbReference type="EC" id="3.1.26.4"/>
    </reaction>
</comment>
<gene>
    <name evidence="9" type="ORF">AAL_07972</name>
</gene>
<name>A0A167WF85_9HYPO</name>
<dbReference type="PANTHER" id="PTHR10642:SF26">
    <property type="entry name" value="RIBONUCLEASE H1"/>
    <property type="match status" value="1"/>
</dbReference>
<evidence type="ECO:0000259" key="8">
    <source>
        <dbReference type="PROSITE" id="PS50879"/>
    </source>
</evidence>
<dbReference type="CDD" id="cd13934">
    <property type="entry name" value="RNase_H_Dikarya_like"/>
    <property type="match status" value="1"/>
</dbReference>
<dbReference type="EMBL" id="AZGY01000028">
    <property type="protein sequence ID" value="KZZ88771.1"/>
    <property type="molecule type" value="Genomic_DNA"/>
</dbReference>
<keyword evidence="5" id="KW-0479">Metal-binding</keyword>
<evidence type="ECO:0000256" key="4">
    <source>
        <dbReference type="ARBA" id="ARBA00022722"/>
    </source>
</evidence>
<dbReference type="Gene3D" id="3.30.420.10">
    <property type="entry name" value="Ribonuclease H-like superfamily/Ribonuclease H"/>
    <property type="match status" value="1"/>
</dbReference>
<dbReference type="STRING" id="1081109.A0A167WF85"/>
<dbReference type="PROSITE" id="PS50879">
    <property type="entry name" value="RNASE_H_1"/>
    <property type="match status" value="1"/>
</dbReference>
<dbReference type="GO" id="GO:0043137">
    <property type="term" value="P:DNA replication, removal of RNA primer"/>
    <property type="evidence" value="ECO:0007669"/>
    <property type="project" value="TreeGrafter"/>
</dbReference>
<evidence type="ECO:0000313" key="9">
    <source>
        <dbReference type="EMBL" id="KZZ88771.1"/>
    </source>
</evidence>
<dbReference type="SUPFAM" id="SSF53098">
    <property type="entry name" value="Ribonuclease H-like"/>
    <property type="match status" value="1"/>
</dbReference>
<dbReference type="InterPro" id="IPR036397">
    <property type="entry name" value="RNaseH_sf"/>
</dbReference>
<dbReference type="GO" id="GO:0003676">
    <property type="term" value="F:nucleic acid binding"/>
    <property type="evidence" value="ECO:0007669"/>
    <property type="project" value="InterPro"/>
</dbReference>
<dbReference type="Pfam" id="PF00075">
    <property type="entry name" value="RNase_H"/>
    <property type="match status" value="1"/>
</dbReference>
<keyword evidence="7" id="KW-0378">Hydrolase</keyword>
<organism evidence="9 10">
    <name type="scientific">Moelleriella libera RCEF 2490</name>
    <dbReference type="NCBI Taxonomy" id="1081109"/>
    <lineage>
        <taxon>Eukaryota</taxon>
        <taxon>Fungi</taxon>
        <taxon>Dikarya</taxon>
        <taxon>Ascomycota</taxon>
        <taxon>Pezizomycotina</taxon>
        <taxon>Sordariomycetes</taxon>
        <taxon>Hypocreomycetidae</taxon>
        <taxon>Hypocreales</taxon>
        <taxon>Clavicipitaceae</taxon>
        <taxon>Moelleriella</taxon>
    </lineage>
</organism>
<evidence type="ECO:0000256" key="7">
    <source>
        <dbReference type="ARBA" id="ARBA00022801"/>
    </source>
</evidence>
<dbReference type="GO" id="GO:0004523">
    <property type="term" value="F:RNA-DNA hybrid ribonuclease activity"/>
    <property type="evidence" value="ECO:0007669"/>
    <property type="project" value="UniProtKB-EC"/>
</dbReference>
<evidence type="ECO:0000313" key="10">
    <source>
        <dbReference type="Proteomes" id="UP000078544"/>
    </source>
</evidence>
<dbReference type="EC" id="3.1.26.4" evidence="3"/>
<evidence type="ECO:0000256" key="5">
    <source>
        <dbReference type="ARBA" id="ARBA00022723"/>
    </source>
</evidence>
<dbReference type="OrthoDB" id="407198at2759"/>
<keyword evidence="6" id="KW-0255">Endonuclease</keyword>
<evidence type="ECO:0000256" key="6">
    <source>
        <dbReference type="ARBA" id="ARBA00022759"/>
    </source>
</evidence>
<evidence type="ECO:0000256" key="3">
    <source>
        <dbReference type="ARBA" id="ARBA00012180"/>
    </source>
</evidence>
<dbReference type="Proteomes" id="UP000078544">
    <property type="component" value="Unassembled WGS sequence"/>
</dbReference>
<proteinExistence type="inferred from homology"/>
<evidence type="ECO:0000256" key="1">
    <source>
        <dbReference type="ARBA" id="ARBA00000077"/>
    </source>
</evidence>
<evidence type="ECO:0000256" key="2">
    <source>
        <dbReference type="ARBA" id="ARBA00005300"/>
    </source>
</evidence>
<dbReference type="InterPro" id="IPR050092">
    <property type="entry name" value="RNase_H"/>
</dbReference>
<dbReference type="PANTHER" id="PTHR10642">
    <property type="entry name" value="RIBONUCLEASE H1"/>
    <property type="match status" value="1"/>
</dbReference>
<dbReference type="InterPro" id="IPR012337">
    <property type="entry name" value="RNaseH-like_sf"/>
</dbReference>
<comment type="similarity">
    <text evidence="2">Belongs to the RNase H family.</text>
</comment>
<protein>
    <recommendedName>
        <fullName evidence="3">ribonuclease H</fullName>
        <ecNumber evidence="3">3.1.26.4</ecNumber>
    </recommendedName>
</protein>
<comment type="caution">
    <text evidence="9">The sequence shown here is derived from an EMBL/GenBank/DDBJ whole genome shotgun (WGS) entry which is preliminary data.</text>
</comment>
<dbReference type="AlphaFoldDB" id="A0A167WF85"/>
<dbReference type="GO" id="GO:0046872">
    <property type="term" value="F:metal ion binding"/>
    <property type="evidence" value="ECO:0007669"/>
    <property type="project" value="UniProtKB-KW"/>
</dbReference>